<dbReference type="GO" id="GO:0009279">
    <property type="term" value="C:cell outer membrane"/>
    <property type="evidence" value="ECO:0007669"/>
    <property type="project" value="UniProtKB-SubCell"/>
</dbReference>
<dbReference type="PRINTS" id="PR01023">
    <property type="entry name" value="NAFLGMOTY"/>
</dbReference>
<dbReference type="InterPro" id="IPR036737">
    <property type="entry name" value="OmpA-like_sf"/>
</dbReference>
<keyword evidence="2 3" id="KW-0472">Membrane</keyword>
<evidence type="ECO:0000256" key="2">
    <source>
        <dbReference type="ARBA" id="ARBA00023136"/>
    </source>
</evidence>
<evidence type="ECO:0000256" key="1">
    <source>
        <dbReference type="ARBA" id="ARBA00004442"/>
    </source>
</evidence>
<dbReference type="PANTHER" id="PTHR30329:SF17">
    <property type="entry name" value="LIPOPROTEIN YFIB-RELATED"/>
    <property type="match status" value="1"/>
</dbReference>
<dbReference type="PATRIC" id="fig|1002364.3.peg.545"/>
<reference evidence="6 7" key="1">
    <citation type="submission" date="2011-08" db="EMBL/GenBank/DDBJ databases">
        <authorList>
            <person name="Weinstock G."/>
            <person name="Sodergren E."/>
            <person name="Clifton S."/>
            <person name="Fulton L."/>
            <person name="Fulton B."/>
            <person name="Courtney L."/>
            <person name="Fronick C."/>
            <person name="Harrison M."/>
            <person name="Strong C."/>
            <person name="Farmer C."/>
            <person name="Delahaunty K."/>
            <person name="Markovic C."/>
            <person name="Hall O."/>
            <person name="Minx P."/>
            <person name="Tomlinson C."/>
            <person name="Mitreva M."/>
            <person name="Hou S."/>
            <person name="Chen J."/>
            <person name="Wollam A."/>
            <person name="Pepin K.H."/>
            <person name="Johnson M."/>
            <person name="Bhonagiri V."/>
            <person name="Zhang X."/>
            <person name="Suruliraj S."/>
            <person name="Warren W."/>
            <person name="Chinwalla A."/>
            <person name="Mardis E.R."/>
            <person name="Wilson R.K."/>
        </authorList>
    </citation>
    <scope>NUCLEOTIDE SEQUENCE [LARGE SCALE GENOMIC DNA]</scope>
    <source>
        <strain evidence="6 7">ATCC 51873</strain>
    </source>
</reference>
<dbReference type="NCBIfam" id="NF007424">
    <property type="entry name" value="PRK09967.1"/>
    <property type="match status" value="1"/>
</dbReference>
<protein>
    <submittedName>
        <fullName evidence="6">OmpA family protein</fullName>
    </submittedName>
</protein>
<dbReference type="InterPro" id="IPR006664">
    <property type="entry name" value="OMP_bac"/>
</dbReference>
<dbReference type="PANTHER" id="PTHR30329">
    <property type="entry name" value="STATOR ELEMENT OF FLAGELLAR MOTOR COMPLEX"/>
    <property type="match status" value="1"/>
</dbReference>
<dbReference type="AlphaFoldDB" id="G9Y1Y8"/>
<feature type="region of interest" description="Disordered" evidence="4">
    <location>
        <begin position="141"/>
        <end position="168"/>
    </location>
</feature>
<evidence type="ECO:0000313" key="6">
    <source>
        <dbReference type="EMBL" id="EHM46733.1"/>
    </source>
</evidence>
<proteinExistence type="predicted"/>
<evidence type="ECO:0000256" key="3">
    <source>
        <dbReference type="PROSITE-ProRule" id="PRU00473"/>
    </source>
</evidence>
<dbReference type="EMBL" id="AGCI01000010">
    <property type="protein sequence ID" value="EHM46733.1"/>
    <property type="molecule type" value="Genomic_DNA"/>
</dbReference>
<comment type="caution">
    <text evidence="6">The sequence shown here is derived from an EMBL/GenBank/DDBJ whole genome shotgun (WGS) entry which is preliminary data.</text>
</comment>
<evidence type="ECO:0000313" key="7">
    <source>
        <dbReference type="Proteomes" id="UP000005959"/>
    </source>
</evidence>
<dbReference type="InterPro" id="IPR050330">
    <property type="entry name" value="Bact_OuterMem_StrucFunc"/>
</dbReference>
<dbReference type="Proteomes" id="UP000005959">
    <property type="component" value="Unassembled WGS sequence"/>
</dbReference>
<dbReference type="SUPFAM" id="SSF103088">
    <property type="entry name" value="OmpA-like"/>
    <property type="match status" value="1"/>
</dbReference>
<dbReference type="InterPro" id="IPR006665">
    <property type="entry name" value="OmpA-like"/>
</dbReference>
<dbReference type="HOGENOM" id="CLU_016890_12_3_6"/>
<dbReference type="Pfam" id="PF00691">
    <property type="entry name" value="OmpA"/>
    <property type="match status" value="1"/>
</dbReference>
<sequence length="179" mass="19676">MVGASRNDDIKKIGRGMNVRLHTQWKWVGIILAVLFLAGCQHKGGLTAEQIAVLKEQGFHQTDEGWMFGLSEKVLFGNNKSNLTPESTETVKKMGKTLAQINILHARLDGFTDNYGDESYNQQLSLKRANTVADALSQGGIPRMNLTTRGMGESHPIASNSTKQGRSENRRVAIVIEAP</sequence>
<name>G9Y1Y8_HAFAL</name>
<dbReference type="PRINTS" id="PR01021">
    <property type="entry name" value="OMPADOMAIN"/>
</dbReference>
<organism evidence="6 7">
    <name type="scientific">Hafnia alvei ATCC 51873</name>
    <dbReference type="NCBI Taxonomy" id="1002364"/>
    <lineage>
        <taxon>Bacteria</taxon>
        <taxon>Pseudomonadati</taxon>
        <taxon>Pseudomonadota</taxon>
        <taxon>Gammaproteobacteria</taxon>
        <taxon>Enterobacterales</taxon>
        <taxon>Hafniaceae</taxon>
        <taxon>Hafnia</taxon>
    </lineage>
</organism>
<feature type="domain" description="OmpA-like" evidence="5">
    <location>
        <begin position="64"/>
        <end position="179"/>
    </location>
</feature>
<accession>G9Y1Y8</accession>
<dbReference type="CDD" id="cd07185">
    <property type="entry name" value="OmpA_C-like"/>
    <property type="match status" value="1"/>
</dbReference>
<gene>
    <name evidence="6" type="ORF">HMPREF0454_00600</name>
</gene>
<dbReference type="PROSITE" id="PS51123">
    <property type="entry name" value="OMPA_2"/>
    <property type="match status" value="1"/>
</dbReference>
<evidence type="ECO:0000256" key="4">
    <source>
        <dbReference type="SAM" id="MobiDB-lite"/>
    </source>
</evidence>
<comment type="subcellular location">
    <subcellularLocation>
        <location evidence="1">Cell outer membrane</location>
    </subcellularLocation>
</comment>
<evidence type="ECO:0000259" key="5">
    <source>
        <dbReference type="PROSITE" id="PS51123"/>
    </source>
</evidence>
<dbReference type="Gene3D" id="3.30.1330.60">
    <property type="entry name" value="OmpA-like domain"/>
    <property type="match status" value="1"/>
</dbReference>